<feature type="compositionally biased region" description="Polar residues" evidence="1">
    <location>
        <begin position="45"/>
        <end position="54"/>
    </location>
</feature>
<accession>A0A4U8V1Z0</accession>
<feature type="compositionally biased region" description="Low complexity" evidence="1">
    <location>
        <begin position="55"/>
        <end position="69"/>
    </location>
</feature>
<organism evidence="2">
    <name type="scientific">Steinernema carpocapsae</name>
    <name type="common">Entomopathogenic nematode</name>
    <dbReference type="NCBI Taxonomy" id="34508"/>
    <lineage>
        <taxon>Eukaryota</taxon>
        <taxon>Metazoa</taxon>
        <taxon>Ecdysozoa</taxon>
        <taxon>Nematoda</taxon>
        <taxon>Chromadorea</taxon>
        <taxon>Rhabditida</taxon>
        <taxon>Tylenchina</taxon>
        <taxon>Panagrolaimomorpha</taxon>
        <taxon>Strongyloidoidea</taxon>
        <taxon>Steinernematidae</taxon>
        <taxon>Steinernema</taxon>
    </lineage>
</organism>
<feature type="compositionally biased region" description="Low complexity" evidence="1">
    <location>
        <begin position="20"/>
        <end position="30"/>
    </location>
</feature>
<gene>
    <name evidence="2" type="ORF">L596_006407</name>
</gene>
<evidence type="ECO:0000313" key="2">
    <source>
        <dbReference type="EMBL" id="TMS39960.1"/>
    </source>
</evidence>
<protein>
    <submittedName>
        <fullName evidence="2">Uncharacterized protein</fullName>
    </submittedName>
</protein>
<dbReference type="AlphaFoldDB" id="A0A4U8V1Z0"/>
<evidence type="ECO:0000256" key="1">
    <source>
        <dbReference type="SAM" id="MobiDB-lite"/>
    </source>
</evidence>
<feature type="compositionally biased region" description="Polar residues" evidence="1">
    <location>
        <begin position="106"/>
        <end position="130"/>
    </location>
</feature>
<reference evidence="2" key="2">
    <citation type="journal article" date="2015" name="Genome Biol.">
        <title>Comparative genomics of Steinernema reveals deeply conserved gene regulatory networks.</title>
        <authorList>
            <person name="Dillman A.R."/>
            <person name="Macchietto M."/>
            <person name="Porter C.F."/>
            <person name="Rogers A."/>
            <person name="Williams B."/>
            <person name="Antoshechkin I."/>
            <person name="Lee M.M."/>
            <person name="Goodwin Z."/>
            <person name="Lu X."/>
            <person name="Lewis E.E."/>
            <person name="Goodrich-Blair H."/>
            <person name="Stock S.P."/>
            <person name="Adams B.J."/>
            <person name="Sternberg P.W."/>
            <person name="Mortazavi A."/>
        </authorList>
    </citation>
    <scope>NUCLEOTIDE SEQUENCE [LARGE SCALE GENOMIC DNA]</scope>
    <source>
        <strain evidence="2">ALL</strain>
    </source>
</reference>
<sequence length="130" mass="13590">MRPVLKNSGLRRCGSPPTEPSATSSAEPSSVSRLSSRTFPVWSTRGRSPSSSDVTLTPTSTRPPISSSPVPESCRSALCPMRSARSPSNTRCTTSADPESPLACTTLMTPSVTSLTPRSSTLFSATTPST</sequence>
<dbReference type="EMBL" id="AZBU02000001">
    <property type="protein sequence ID" value="TMS39960.1"/>
    <property type="molecule type" value="Genomic_DNA"/>
</dbReference>
<reference evidence="2" key="3">
    <citation type="journal article" date="2019" name="G3 (Bethesda)">
        <title>Hybrid Assembly of the Genome of the Entomopathogenic Nematode Steinernema carpocapsae Identifies the X-Chromosome.</title>
        <authorList>
            <person name="Serra L."/>
            <person name="Macchietto M."/>
            <person name="Macias-Munoz A."/>
            <person name="McGill C.J."/>
            <person name="Rodriguez I.M."/>
            <person name="Rodriguez B."/>
            <person name="Murad R."/>
            <person name="Mortazavi A."/>
        </authorList>
    </citation>
    <scope>NUCLEOTIDE SEQUENCE [LARGE SCALE GENOMIC DNA]</scope>
    <source>
        <strain evidence="2">ALL</strain>
    </source>
</reference>
<feature type="compositionally biased region" description="Polar residues" evidence="1">
    <location>
        <begin position="85"/>
        <end position="97"/>
    </location>
</feature>
<reference evidence="2" key="1">
    <citation type="submission" date="2013-11" db="EMBL/GenBank/DDBJ databases">
        <authorList>
            <person name="Sternberg P."/>
            <person name="Dillman A."/>
            <person name="Macchietto M."/>
        </authorList>
    </citation>
    <scope>NUCLEOTIDE SEQUENCE</scope>
    <source>
        <strain evidence="2">ALL</strain>
    </source>
</reference>
<feature type="region of interest" description="Disordered" evidence="1">
    <location>
        <begin position="1"/>
        <end position="130"/>
    </location>
</feature>
<proteinExistence type="predicted"/>
<name>A0A4U8V1Z0_STECR</name>
<comment type="caution">
    <text evidence="2">The sequence shown here is derived from an EMBL/GenBank/DDBJ whole genome shotgun (WGS) entry which is preliminary data.</text>
</comment>